<comment type="function">
    <text evidence="2 9 11">Excises uracil residues from the DNA which can arise as a result of misincorporation of dUMP residues by DNA polymerase or due to deamination of cytosine.</text>
</comment>
<evidence type="ECO:0000256" key="4">
    <source>
        <dbReference type="ARBA" id="ARBA00012030"/>
    </source>
</evidence>
<evidence type="ECO:0000313" key="14">
    <source>
        <dbReference type="Proteomes" id="UP000275394"/>
    </source>
</evidence>
<name>A0A3N2DZR5_9GAMM</name>
<feature type="active site" description="Proton acceptor" evidence="9 10">
    <location>
        <position position="76"/>
    </location>
</feature>
<dbReference type="NCBIfam" id="NF003588">
    <property type="entry name" value="PRK05254.1-1"/>
    <property type="match status" value="1"/>
</dbReference>
<evidence type="ECO:0000256" key="9">
    <source>
        <dbReference type="HAMAP-Rule" id="MF_00148"/>
    </source>
</evidence>
<dbReference type="EMBL" id="RKHR01000003">
    <property type="protein sequence ID" value="ROS04929.1"/>
    <property type="molecule type" value="Genomic_DNA"/>
</dbReference>
<comment type="catalytic activity">
    <reaction evidence="1 9 11">
        <text>Hydrolyzes single-stranded DNA or mismatched double-stranded DNA and polynucleotides, releasing free uracil.</text>
        <dbReference type="EC" id="3.2.2.27"/>
    </reaction>
</comment>
<keyword evidence="8 9" id="KW-0234">DNA repair</keyword>
<dbReference type="NCBIfam" id="NF003592">
    <property type="entry name" value="PRK05254.1-5"/>
    <property type="match status" value="1"/>
</dbReference>
<evidence type="ECO:0000256" key="7">
    <source>
        <dbReference type="ARBA" id="ARBA00022801"/>
    </source>
</evidence>
<feature type="domain" description="Uracil-DNA glycosylase-like" evidence="12">
    <location>
        <begin position="61"/>
        <end position="221"/>
    </location>
</feature>
<dbReference type="GO" id="GO:0097510">
    <property type="term" value="P:base-excision repair, AP site formation via deaminated base removal"/>
    <property type="evidence" value="ECO:0007669"/>
    <property type="project" value="TreeGrafter"/>
</dbReference>
<keyword evidence="9" id="KW-0963">Cytoplasm</keyword>
<evidence type="ECO:0000256" key="2">
    <source>
        <dbReference type="ARBA" id="ARBA00002631"/>
    </source>
</evidence>
<dbReference type="Gene3D" id="3.40.470.10">
    <property type="entry name" value="Uracil-DNA glycosylase-like domain"/>
    <property type="match status" value="1"/>
</dbReference>
<dbReference type="AlphaFoldDB" id="A0A3N2DZR5"/>
<protein>
    <recommendedName>
        <fullName evidence="5 9">Uracil-DNA glycosylase</fullName>
        <shortName evidence="9">UDG</shortName>
        <ecNumber evidence="4 9">3.2.2.27</ecNumber>
    </recommendedName>
</protein>
<dbReference type="NCBIfam" id="TIGR00628">
    <property type="entry name" value="ung"/>
    <property type="match status" value="1"/>
</dbReference>
<dbReference type="InterPro" id="IPR002043">
    <property type="entry name" value="UDG_fam1"/>
</dbReference>
<dbReference type="GO" id="GO:0005737">
    <property type="term" value="C:cytoplasm"/>
    <property type="evidence" value="ECO:0007669"/>
    <property type="project" value="UniProtKB-SubCell"/>
</dbReference>
<dbReference type="SMART" id="SM00986">
    <property type="entry name" value="UDG"/>
    <property type="match status" value="1"/>
</dbReference>
<evidence type="ECO:0000313" key="13">
    <source>
        <dbReference type="EMBL" id="ROS04929.1"/>
    </source>
</evidence>
<dbReference type="SUPFAM" id="SSF52141">
    <property type="entry name" value="Uracil-DNA glycosylase-like"/>
    <property type="match status" value="1"/>
</dbReference>
<dbReference type="InterPro" id="IPR005122">
    <property type="entry name" value="Uracil-DNA_glycosylase-like"/>
</dbReference>
<evidence type="ECO:0000256" key="6">
    <source>
        <dbReference type="ARBA" id="ARBA00022763"/>
    </source>
</evidence>
<accession>A0A3N2DZR5</accession>
<dbReference type="CDD" id="cd10027">
    <property type="entry name" value="UDG-F1-like"/>
    <property type="match status" value="1"/>
</dbReference>
<comment type="similarity">
    <text evidence="3 9 11">Belongs to the uracil-DNA glycosylase (UDG) superfamily. UNG family.</text>
</comment>
<dbReference type="InterPro" id="IPR036895">
    <property type="entry name" value="Uracil-DNA_glycosylase-like_sf"/>
</dbReference>
<dbReference type="InterPro" id="IPR018085">
    <property type="entry name" value="Ura-DNA_Glyclase_AS"/>
</dbReference>
<dbReference type="RefSeq" id="WP_123710887.1">
    <property type="nucleotide sequence ID" value="NZ_RKHR01000003.1"/>
</dbReference>
<evidence type="ECO:0000256" key="11">
    <source>
        <dbReference type="RuleBase" id="RU003780"/>
    </source>
</evidence>
<dbReference type="NCBIfam" id="NF003589">
    <property type="entry name" value="PRK05254.1-2"/>
    <property type="match status" value="1"/>
</dbReference>
<keyword evidence="14" id="KW-1185">Reference proteome</keyword>
<evidence type="ECO:0000256" key="5">
    <source>
        <dbReference type="ARBA" id="ARBA00018429"/>
    </source>
</evidence>
<comment type="caution">
    <text evidence="13">The sequence shown here is derived from an EMBL/GenBank/DDBJ whole genome shotgun (WGS) entry which is preliminary data.</text>
</comment>
<evidence type="ECO:0000256" key="3">
    <source>
        <dbReference type="ARBA" id="ARBA00008184"/>
    </source>
</evidence>
<keyword evidence="7 9" id="KW-0378">Hydrolase</keyword>
<evidence type="ECO:0000256" key="10">
    <source>
        <dbReference type="PROSITE-ProRule" id="PRU10072"/>
    </source>
</evidence>
<evidence type="ECO:0000256" key="8">
    <source>
        <dbReference type="ARBA" id="ARBA00023204"/>
    </source>
</evidence>
<dbReference type="HAMAP" id="MF_00148">
    <property type="entry name" value="UDG"/>
    <property type="match status" value="1"/>
</dbReference>
<dbReference type="PROSITE" id="PS00130">
    <property type="entry name" value="U_DNA_GLYCOSYLASE"/>
    <property type="match status" value="1"/>
</dbReference>
<evidence type="ECO:0000256" key="1">
    <source>
        <dbReference type="ARBA" id="ARBA00001400"/>
    </source>
</evidence>
<sequence>MTDVSYDFSSTIKRLPSCWQELLTTQMQQPYMSKLTKELSARAKQGATIYPPADKVFHAFDALPLKSIKVVILGQDPYHGEGQAHGLSFSVECGVKVPPSLRNIFRELHDDLGIELPPHGCLDSWVDQGVLLLNNVLTVEKGQAGSHRKLGWEQFTDRVIDTINSQCEGVVFILWGGPAQQKAKNVDDSRHCVLQAPHPSPLSSYRGFFGCKHFSMANDYLAGNDKKAVDWNIRD</sequence>
<dbReference type="PANTHER" id="PTHR11264">
    <property type="entry name" value="URACIL-DNA GLYCOSYLASE"/>
    <property type="match status" value="1"/>
</dbReference>
<organism evidence="13 14">
    <name type="scientific">Sinobacterium caligoides</name>
    <dbReference type="NCBI Taxonomy" id="933926"/>
    <lineage>
        <taxon>Bacteria</taxon>
        <taxon>Pseudomonadati</taxon>
        <taxon>Pseudomonadota</taxon>
        <taxon>Gammaproteobacteria</taxon>
        <taxon>Cellvibrionales</taxon>
        <taxon>Spongiibacteraceae</taxon>
        <taxon>Sinobacterium</taxon>
    </lineage>
</organism>
<keyword evidence="6 9" id="KW-0227">DNA damage</keyword>
<dbReference type="OrthoDB" id="9804372at2"/>
<dbReference type="EC" id="3.2.2.27" evidence="4 9"/>
<gene>
    <name evidence="9" type="primary">ung</name>
    <name evidence="13" type="ORF">EDC56_0446</name>
</gene>
<dbReference type="FunFam" id="3.40.470.10:FF:000001">
    <property type="entry name" value="Uracil-DNA glycosylase"/>
    <property type="match status" value="1"/>
</dbReference>
<evidence type="ECO:0000259" key="12">
    <source>
        <dbReference type="SMART" id="SM00986"/>
    </source>
</evidence>
<dbReference type="Proteomes" id="UP000275394">
    <property type="component" value="Unassembled WGS sequence"/>
</dbReference>
<comment type="subcellular location">
    <subcellularLocation>
        <location evidence="9">Cytoplasm</location>
    </subcellularLocation>
</comment>
<proteinExistence type="inferred from homology"/>
<dbReference type="Pfam" id="PF03167">
    <property type="entry name" value="UDG"/>
    <property type="match status" value="1"/>
</dbReference>
<dbReference type="PANTHER" id="PTHR11264:SF0">
    <property type="entry name" value="URACIL-DNA GLYCOSYLASE"/>
    <property type="match status" value="1"/>
</dbReference>
<dbReference type="GO" id="GO:0004844">
    <property type="term" value="F:uracil DNA N-glycosylase activity"/>
    <property type="evidence" value="ECO:0007669"/>
    <property type="project" value="UniProtKB-UniRule"/>
</dbReference>
<reference evidence="13 14" key="1">
    <citation type="submission" date="2018-11" db="EMBL/GenBank/DDBJ databases">
        <title>Genomic Encyclopedia of Type Strains, Phase IV (KMG-IV): sequencing the most valuable type-strain genomes for metagenomic binning, comparative biology and taxonomic classification.</title>
        <authorList>
            <person name="Goeker M."/>
        </authorList>
    </citation>
    <scope>NUCLEOTIDE SEQUENCE [LARGE SCALE GENOMIC DNA]</scope>
    <source>
        <strain evidence="13 14">DSM 100316</strain>
    </source>
</reference>
<dbReference type="NCBIfam" id="NF003591">
    <property type="entry name" value="PRK05254.1-4"/>
    <property type="match status" value="1"/>
</dbReference>
<dbReference type="SMART" id="SM00987">
    <property type="entry name" value="UreE_C"/>
    <property type="match status" value="1"/>
</dbReference>